<evidence type="ECO:0000256" key="4">
    <source>
        <dbReference type="ARBA" id="ARBA00022840"/>
    </source>
</evidence>
<dbReference type="InterPro" id="IPR014016">
    <property type="entry name" value="UvrD-like_ATP-bd"/>
</dbReference>
<dbReference type="Gene3D" id="3.40.50.300">
    <property type="entry name" value="P-loop containing nucleotide triphosphate hydrolases"/>
    <property type="match status" value="3"/>
</dbReference>
<comment type="catalytic activity">
    <reaction evidence="6">
        <text>Couples ATP hydrolysis with the unwinding of duplex DNA by translocating in the 3'-5' direction.</text>
        <dbReference type="EC" id="5.6.2.4"/>
    </reaction>
</comment>
<keyword evidence="4 9" id="KW-0067">ATP-binding</keyword>
<dbReference type="InterPro" id="IPR027417">
    <property type="entry name" value="P-loop_NTPase"/>
</dbReference>
<protein>
    <recommendedName>
        <fullName evidence="7">DNA 3'-5' helicase</fullName>
        <ecNumber evidence="7">5.6.2.4</ecNumber>
    </recommendedName>
</protein>
<keyword evidence="2 9" id="KW-0378">Hydrolase</keyword>
<dbReference type="EC" id="5.6.2.4" evidence="7"/>
<accession>A0ABQ2DIE8</accession>
<evidence type="ECO:0000256" key="6">
    <source>
        <dbReference type="ARBA" id="ARBA00034617"/>
    </source>
</evidence>
<dbReference type="PANTHER" id="PTHR11070:SF17">
    <property type="entry name" value="DNA HELICASE IV"/>
    <property type="match status" value="1"/>
</dbReference>
<gene>
    <name evidence="12" type="ORF">GCM10008938_51030</name>
</gene>
<evidence type="ECO:0000256" key="8">
    <source>
        <dbReference type="ARBA" id="ARBA00048988"/>
    </source>
</evidence>
<proteinExistence type="predicted"/>
<dbReference type="Proteomes" id="UP000632222">
    <property type="component" value="Unassembled WGS sequence"/>
</dbReference>
<dbReference type="PANTHER" id="PTHR11070">
    <property type="entry name" value="UVRD / RECB / PCRA DNA HELICASE FAMILY MEMBER"/>
    <property type="match status" value="1"/>
</dbReference>
<evidence type="ECO:0000313" key="12">
    <source>
        <dbReference type="EMBL" id="GGJ58703.1"/>
    </source>
</evidence>
<evidence type="ECO:0000259" key="11">
    <source>
        <dbReference type="PROSITE" id="PS51198"/>
    </source>
</evidence>
<keyword evidence="13" id="KW-1185">Reference proteome</keyword>
<dbReference type="InterPro" id="IPR014017">
    <property type="entry name" value="DNA_helicase_UvrD-like_C"/>
</dbReference>
<keyword evidence="5" id="KW-0413">Isomerase</keyword>
<feature type="binding site" evidence="9">
    <location>
        <begin position="207"/>
        <end position="214"/>
    </location>
    <ligand>
        <name>ATP</name>
        <dbReference type="ChEBI" id="CHEBI:30616"/>
    </ligand>
</feature>
<reference evidence="13" key="1">
    <citation type="journal article" date="2019" name="Int. J. Syst. Evol. Microbiol.">
        <title>The Global Catalogue of Microorganisms (GCM) 10K type strain sequencing project: providing services to taxonomists for standard genome sequencing and annotation.</title>
        <authorList>
            <consortium name="The Broad Institute Genomics Platform"/>
            <consortium name="The Broad Institute Genome Sequencing Center for Infectious Disease"/>
            <person name="Wu L."/>
            <person name="Ma J."/>
        </authorList>
    </citation>
    <scope>NUCLEOTIDE SEQUENCE [LARGE SCALE GENOMIC DNA]</scope>
    <source>
        <strain evidence="13">JCM 14370</strain>
    </source>
</reference>
<dbReference type="Pfam" id="PF13361">
    <property type="entry name" value="UvrD_C"/>
    <property type="match status" value="1"/>
</dbReference>
<dbReference type="Pfam" id="PF00580">
    <property type="entry name" value="UvrD-helicase"/>
    <property type="match status" value="1"/>
</dbReference>
<comment type="catalytic activity">
    <reaction evidence="8">
        <text>ATP + H2O = ADP + phosphate + H(+)</text>
        <dbReference type="Rhea" id="RHEA:13065"/>
        <dbReference type="ChEBI" id="CHEBI:15377"/>
        <dbReference type="ChEBI" id="CHEBI:15378"/>
        <dbReference type="ChEBI" id="CHEBI:30616"/>
        <dbReference type="ChEBI" id="CHEBI:43474"/>
        <dbReference type="ChEBI" id="CHEBI:456216"/>
        <dbReference type="EC" id="5.6.2.4"/>
    </reaction>
</comment>
<evidence type="ECO:0000256" key="3">
    <source>
        <dbReference type="ARBA" id="ARBA00022806"/>
    </source>
</evidence>
<feature type="region of interest" description="Disordered" evidence="10">
    <location>
        <begin position="466"/>
        <end position="486"/>
    </location>
</feature>
<keyword evidence="3 9" id="KW-0347">Helicase</keyword>
<evidence type="ECO:0000256" key="9">
    <source>
        <dbReference type="PROSITE-ProRule" id="PRU00560"/>
    </source>
</evidence>
<feature type="compositionally biased region" description="Basic and acidic residues" evidence="10">
    <location>
        <begin position="474"/>
        <end position="486"/>
    </location>
</feature>
<dbReference type="EMBL" id="BMOD01000045">
    <property type="protein sequence ID" value="GGJ58703.1"/>
    <property type="molecule type" value="Genomic_DNA"/>
</dbReference>
<evidence type="ECO:0000256" key="7">
    <source>
        <dbReference type="ARBA" id="ARBA00034808"/>
    </source>
</evidence>
<dbReference type="RefSeq" id="WP_189009139.1">
    <property type="nucleotide sequence ID" value="NZ_BMOD01000045.1"/>
</dbReference>
<evidence type="ECO:0000256" key="1">
    <source>
        <dbReference type="ARBA" id="ARBA00022741"/>
    </source>
</evidence>
<dbReference type="InterPro" id="IPR000212">
    <property type="entry name" value="DNA_helicase_UvrD/REP"/>
</dbReference>
<dbReference type="PROSITE" id="PS51198">
    <property type="entry name" value="UVRD_HELICASE_ATP_BIND"/>
    <property type="match status" value="1"/>
</dbReference>
<keyword evidence="1 9" id="KW-0547">Nucleotide-binding</keyword>
<comment type="caution">
    <text evidence="12">The sequence shown here is derived from an EMBL/GenBank/DDBJ whole genome shotgun (WGS) entry which is preliminary data.</text>
</comment>
<evidence type="ECO:0000256" key="2">
    <source>
        <dbReference type="ARBA" id="ARBA00022801"/>
    </source>
</evidence>
<organism evidence="12 13">
    <name type="scientific">Deinococcus roseus</name>
    <dbReference type="NCBI Taxonomy" id="392414"/>
    <lineage>
        <taxon>Bacteria</taxon>
        <taxon>Thermotogati</taxon>
        <taxon>Deinococcota</taxon>
        <taxon>Deinococci</taxon>
        <taxon>Deinococcales</taxon>
        <taxon>Deinococcaceae</taxon>
        <taxon>Deinococcus</taxon>
    </lineage>
</organism>
<evidence type="ECO:0000256" key="5">
    <source>
        <dbReference type="ARBA" id="ARBA00023235"/>
    </source>
</evidence>
<sequence length="921" mass="105815">MNPEEHPEYRQEKQTLRETALLIEQDIEAQRNGYMEGGGNLWTNRSINRNIREDTLKSLEDNQYKPYFARLEFLDSSGKKQNYYFGRTHIQLPHITVLSWQSPVYSLFIQGNSQKQSYHVPARNKTHQVQLLLKRRFELSLHDIHFIKDEADYRKGATRAPTNQDSFLIRKLQQRGNPGLQDIVETIQIDQDRIIRAPLNVSLVLHGVAGSGKTSVAFHRLAYLLFDETGHNLTPDDVLVLAPSRRFLHHVRDLLPALGVKGVQQITFFDWVFQQFNNDSGVEFNPEDYSLEDSHFEGFLEAQTSPHQQQVWQAATVKNSLKFLELIERYTQNLYARVQLPEDDVVLEEQLGVQKVKVTFKPQQVRKALSSAFEMHSGYTERRQQFLQNLQNHFLELHEQRFWTPRDHEDRRYIQAMSARINIHFGRLYRRFNLMAFYQELFEPRTLFQVDQGLLEIWELSALQQEPARKTRNKNPEDAGEKEQEERLQLDMTDVAPLYALYLSLKGKAEPTYRHIIIDEAQDFTPLQLALLRQHNTEGSFTIVGDTAQNIFAHRGLDDWSAIKEVMGPSAISEKITQNYRSTHEIVLFGNAVQQVVRGQHALKAVPVARHGQKPVLHQSDQLDLLLKSMLDTLHHLAHQGRKNIAVLTRDRKQAQNLSTWLSGQKVHHNLQLDNNPPAGTQTQDSILSVLPAAVSKGMEFEAVLVYDTSEDNYPVLNPLLGKLLFVAVSRALHELYLFSLGRPSGHLRATPGLCKHLHHPAPDAGLPAVKTPVATSPGSKPNPSFQKPRTHQVIRLKPHLTSYQGLQVTLQGSGQSLPTDDLLHFRRIREALQDLLGEDFVREMDSAVAKGHQHINTDLIRLLQLGITSLQSKKKPGTQRPQNVPEAVWQSWLHHFEEHRKQLLTPELRSLQFELYFNPG</sequence>
<dbReference type="SUPFAM" id="SSF52540">
    <property type="entry name" value="P-loop containing nucleoside triphosphate hydrolases"/>
    <property type="match status" value="1"/>
</dbReference>
<evidence type="ECO:0000256" key="10">
    <source>
        <dbReference type="SAM" id="MobiDB-lite"/>
    </source>
</evidence>
<name>A0ABQ2DIE8_9DEIO</name>
<feature type="domain" description="UvrD-like helicase ATP-binding" evidence="11">
    <location>
        <begin position="186"/>
        <end position="583"/>
    </location>
</feature>
<evidence type="ECO:0000313" key="13">
    <source>
        <dbReference type="Proteomes" id="UP000632222"/>
    </source>
</evidence>